<evidence type="ECO:0000256" key="1">
    <source>
        <dbReference type="ARBA" id="ARBA00010333"/>
    </source>
</evidence>
<dbReference type="Proteomes" id="UP000198762">
    <property type="component" value="Unassembled WGS sequence"/>
</dbReference>
<evidence type="ECO:0000313" key="6">
    <source>
        <dbReference type="Proteomes" id="UP000198762"/>
    </source>
</evidence>
<proteinExistence type="inferred from homology"/>
<name>A0A1I0CC95_9GAMM</name>
<organism evidence="5 6">
    <name type="scientific">Marinobacter segnicrescens</name>
    <dbReference type="NCBI Taxonomy" id="430453"/>
    <lineage>
        <taxon>Bacteria</taxon>
        <taxon>Pseudomonadati</taxon>
        <taxon>Pseudomonadota</taxon>
        <taxon>Gammaproteobacteria</taxon>
        <taxon>Pseudomonadales</taxon>
        <taxon>Marinobacteraceae</taxon>
        <taxon>Marinobacter</taxon>
    </lineage>
</organism>
<dbReference type="OrthoDB" id="8771774at2"/>
<dbReference type="AlphaFoldDB" id="A0A1I0CC95"/>
<feature type="domain" description="Solute-binding protein family 3/N-terminal" evidence="4">
    <location>
        <begin position="32"/>
        <end position="252"/>
    </location>
</feature>
<feature type="signal peptide" evidence="3">
    <location>
        <begin position="1"/>
        <end position="19"/>
    </location>
</feature>
<dbReference type="SMART" id="SM00062">
    <property type="entry name" value="PBPb"/>
    <property type="match status" value="1"/>
</dbReference>
<gene>
    <name evidence="5" type="ORF">SAMN04487962_10585</name>
</gene>
<protein>
    <submittedName>
        <fullName evidence="5">Extracellular solute-binding protein, family 3</fullName>
    </submittedName>
</protein>
<dbReference type="RefSeq" id="WP_091849935.1">
    <property type="nucleotide sequence ID" value="NZ_FOHZ01000005.1"/>
</dbReference>
<keyword evidence="2 3" id="KW-0732">Signal</keyword>
<evidence type="ECO:0000256" key="2">
    <source>
        <dbReference type="ARBA" id="ARBA00022729"/>
    </source>
</evidence>
<dbReference type="SUPFAM" id="SSF53850">
    <property type="entry name" value="Periplasmic binding protein-like II"/>
    <property type="match status" value="1"/>
</dbReference>
<dbReference type="PANTHER" id="PTHR35936:SF6">
    <property type="entry name" value="AMINO ACID ABC TRANSPORTER SUBSTRATE-BINDING PAAT FAMILY PROTEIN"/>
    <property type="match status" value="1"/>
</dbReference>
<evidence type="ECO:0000313" key="5">
    <source>
        <dbReference type="EMBL" id="SET17178.1"/>
    </source>
</evidence>
<evidence type="ECO:0000259" key="4">
    <source>
        <dbReference type="SMART" id="SM00062"/>
    </source>
</evidence>
<accession>A0A1I0CC95</accession>
<comment type="similarity">
    <text evidence="1">Belongs to the bacterial solute-binding protein 3 family.</text>
</comment>
<dbReference type="EMBL" id="FOHZ01000005">
    <property type="protein sequence ID" value="SET17178.1"/>
    <property type="molecule type" value="Genomic_DNA"/>
</dbReference>
<dbReference type="Pfam" id="PF00497">
    <property type="entry name" value="SBP_bac_3"/>
    <property type="match status" value="1"/>
</dbReference>
<feature type="chain" id="PRO_5011617522" evidence="3">
    <location>
        <begin position="20"/>
        <end position="252"/>
    </location>
</feature>
<sequence length="252" mass="28464">MRHCVIALLMLLGAQTAVSDDAVPASMPETLAFNVSTGGHPPFTIVHGDGRVSGIFWDVLSAIADRFQVELLAVQVPPKRSESLLLSGHVDVTMRAMEWVDDPQAFVFSDPVMMTRDALFVHRDSDRKIDAVEDLEGTLLGRLGFHYPWLAERLQQEAVSLIPVQDQEPMLRRLYDGRTRFTGAISNLHAGYWTLKNVPWGDSIREAPIRLDEVGFRLMFPPRHQALVPRINQELQRLRSSGELDRIIRAYQ</sequence>
<keyword evidence="6" id="KW-1185">Reference proteome</keyword>
<evidence type="ECO:0000256" key="3">
    <source>
        <dbReference type="SAM" id="SignalP"/>
    </source>
</evidence>
<dbReference type="PANTHER" id="PTHR35936">
    <property type="entry name" value="MEMBRANE-BOUND LYTIC MUREIN TRANSGLYCOSYLASE F"/>
    <property type="match status" value="1"/>
</dbReference>
<dbReference type="InterPro" id="IPR001638">
    <property type="entry name" value="Solute-binding_3/MltF_N"/>
</dbReference>
<dbReference type="STRING" id="430453.SAMN04487962_10585"/>
<reference evidence="6" key="1">
    <citation type="submission" date="2016-10" db="EMBL/GenBank/DDBJ databases">
        <authorList>
            <person name="Varghese N."/>
            <person name="Submissions S."/>
        </authorList>
    </citation>
    <scope>NUCLEOTIDE SEQUENCE [LARGE SCALE GENOMIC DNA]</scope>
    <source>
        <strain evidence="6">CGMCC 1.6489</strain>
    </source>
</reference>
<dbReference type="Gene3D" id="3.40.190.10">
    <property type="entry name" value="Periplasmic binding protein-like II"/>
    <property type="match status" value="2"/>
</dbReference>